<organism evidence="12 13">
    <name type="scientific">Podarcis muralis</name>
    <name type="common">Wall lizard</name>
    <name type="synonym">Lacerta muralis</name>
    <dbReference type="NCBI Taxonomy" id="64176"/>
    <lineage>
        <taxon>Eukaryota</taxon>
        <taxon>Metazoa</taxon>
        <taxon>Chordata</taxon>
        <taxon>Craniata</taxon>
        <taxon>Vertebrata</taxon>
        <taxon>Euteleostomi</taxon>
        <taxon>Lepidosauria</taxon>
        <taxon>Squamata</taxon>
        <taxon>Bifurcata</taxon>
        <taxon>Unidentata</taxon>
        <taxon>Episquamata</taxon>
        <taxon>Laterata</taxon>
        <taxon>Lacertibaenia</taxon>
        <taxon>Lacertidae</taxon>
        <taxon>Podarcis</taxon>
    </lineage>
</organism>
<dbReference type="GO" id="GO:0035025">
    <property type="term" value="P:positive regulation of Rho protein signal transduction"/>
    <property type="evidence" value="ECO:0007669"/>
    <property type="project" value="TreeGrafter"/>
</dbReference>
<dbReference type="Ensembl" id="ENSPMRT00000008378.1">
    <property type="protein sequence ID" value="ENSPMRP00000007830.1"/>
    <property type="gene ID" value="ENSPMRG00000005297.1"/>
</dbReference>
<feature type="transmembrane region" description="Helical" evidence="10">
    <location>
        <begin position="144"/>
        <end position="164"/>
    </location>
</feature>
<dbReference type="GO" id="GO:0007200">
    <property type="term" value="P:phospholipase C-activating G protein-coupled receptor signaling pathway"/>
    <property type="evidence" value="ECO:0007669"/>
    <property type="project" value="TreeGrafter"/>
</dbReference>
<evidence type="ECO:0000256" key="4">
    <source>
        <dbReference type="ARBA" id="ARBA00023040"/>
    </source>
</evidence>
<dbReference type="OMA" id="KANMYGS"/>
<name>A0A670I7Q8_PODMU</name>
<feature type="domain" description="G-protein coupled receptors family 1 profile" evidence="11">
    <location>
        <begin position="87"/>
        <end position="328"/>
    </location>
</feature>
<dbReference type="PROSITE" id="PS00237">
    <property type="entry name" value="G_PROTEIN_RECEP_F1_1"/>
    <property type="match status" value="1"/>
</dbReference>
<feature type="transmembrane region" description="Helical" evidence="10">
    <location>
        <begin position="185"/>
        <end position="205"/>
    </location>
</feature>
<evidence type="ECO:0000256" key="8">
    <source>
        <dbReference type="ARBA" id="ARBA00023224"/>
    </source>
</evidence>
<dbReference type="GO" id="GO:0005886">
    <property type="term" value="C:plasma membrane"/>
    <property type="evidence" value="ECO:0007669"/>
    <property type="project" value="TreeGrafter"/>
</dbReference>
<dbReference type="InterPro" id="IPR000276">
    <property type="entry name" value="GPCR_Rhodpsn"/>
</dbReference>
<dbReference type="Gene3D" id="1.20.1070.10">
    <property type="entry name" value="Rhodopsin 7-helix transmembrane proteins"/>
    <property type="match status" value="1"/>
</dbReference>
<keyword evidence="2 9" id="KW-0812">Transmembrane</keyword>
<keyword evidence="8 9" id="KW-0807">Transducer</keyword>
<sequence>MILNKPATDSQYKVRGSQLSKTHNSLSPFSRERVLEGWCWSAAAALRLPAAHPRLAAMSPNCTNCTRPTDQAFAGMYALIFAVGLPLNIAALCIFVLGRAGRSITITYMKNLVACDLLLLASLPLRVHFYGWRPRLPQLLCEGVGTLLLVNMYCSIFLLTCLSWDRCLAVCFPLSPRAQAARQQARCICAGVWALSVAGTIPTYVTQRKQGQRMLCFDERPHYISARGVPTAMALAFALPLAIMVSCSCQLLRAVHHSGAVQMELVNGTKIRHMVVTNVGIFLGCFLPYHMAVLLYQAPQLQGECLDMAYQCALLLACANAALDPLAYYFATETFQHLVPLDYLLRGWGSHSNPQQQHSSHSNNARGTGNLGQPLRAQGLLGLPSGVEMLPLEGAEATRAEGNGSTSICEVAA</sequence>
<evidence type="ECO:0000256" key="7">
    <source>
        <dbReference type="ARBA" id="ARBA00023180"/>
    </source>
</evidence>
<dbReference type="PANTHER" id="PTHR24232">
    <property type="entry name" value="G-PROTEIN COUPLED RECEPTOR"/>
    <property type="match status" value="1"/>
</dbReference>
<reference evidence="12" key="3">
    <citation type="submission" date="2025-09" db="UniProtKB">
        <authorList>
            <consortium name="Ensembl"/>
        </authorList>
    </citation>
    <scope>IDENTIFICATION</scope>
</reference>
<reference evidence="12" key="2">
    <citation type="submission" date="2025-08" db="UniProtKB">
        <authorList>
            <consortium name="Ensembl"/>
        </authorList>
    </citation>
    <scope>IDENTIFICATION</scope>
</reference>
<keyword evidence="7" id="KW-0325">Glycoprotein</keyword>
<evidence type="ECO:0000313" key="12">
    <source>
        <dbReference type="Ensembl" id="ENSPMRP00000007830.1"/>
    </source>
</evidence>
<comment type="similarity">
    <text evidence="9">Belongs to the G-protein coupled receptor 1 family.</text>
</comment>
<keyword evidence="5 10" id="KW-0472">Membrane</keyword>
<feature type="transmembrane region" description="Helical" evidence="10">
    <location>
        <begin position="76"/>
        <end position="100"/>
    </location>
</feature>
<dbReference type="GO" id="GO:0004930">
    <property type="term" value="F:G protein-coupled receptor activity"/>
    <property type="evidence" value="ECO:0007669"/>
    <property type="project" value="UniProtKB-KW"/>
</dbReference>
<proteinExistence type="inferred from homology"/>
<evidence type="ECO:0000256" key="1">
    <source>
        <dbReference type="ARBA" id="ARBA00004141"/>
    </source>
</evidence>
<reference evidence="12 13" key="1">
    <citation type="journal article" date="2019" name="Proc. Natl. Acad. Sci. U.S.A.">
        <title>Regulatory changes in pterin and carotenoid genes underlie balanced color polymorphisms in the wall lizard.</title>
        <authorList>
            <person name="Andrade P."/>
            <person name="Pinho C."/>
            <person name="Perez I de Lanuza G."/>
            <person name="Afonso S."/>
            <person name="Brejcha J."/>
            <person name="Rubin C.J."/>
            <person name="Wallerman O."/>
            <person name="Pereira P."/>
            <person name="Sabatino S.J."/>
            <person name="Bellati A."/>
            <person name="Pellitteri-Rosa D."/>
            <person name="Bosakova Z."/>
            <person name="Bunikis I."/>
            <person name="Carretero M.A."/>
            <person name="Feiner N."/>
            <person name="Marsik P."/>
            <person name="Pauperio F."/>
            <person name="Salvi D."/>
            <person name="Soler L."/>
            <person name="While G.M."/>
            <person name="Uller T."/>
            <person name="Font E."/>
            <person name="Andersson L."/>
            <person name="Carneiro M."/>
        </authorList>
    </citation>
    <scope>NUCLEOTIDE SEQUENCE</scope>
</reference>
<dbReference type="PRINTS" id="PR00237">
    <property type="entry name" value="GPCRRHODOPSN"/>
</dbReference>
<dbReference type="AlphaFoldDB" id="A0A670I7Q8"/>
<keyword evidence="13" id="KW-1185">Reference proteome</keyword>
<dbReference type="Proteomes" id="UP000472272">
    <property type="component" value="Chromosome 3"/>
</dbReference>
<evidence type="ECO:0000256" key="2">
    <source>
        <dbReference type="ARBA" id="ARBA00022692"/>
    </source>
</evidence>
<keyword evidence="4 9" id="KW-0297">G-protein coupled receptor</keyword>
<evidence type="ECO:0000256" key="9">
    <source>
        <dbReference type="RuleBase" id="RU000688"/>
    </source>
</evidence>
<evidence type="ECO:0000313" key="13">
    <source>
        <dbReference type="Proteomes" id="UP000472272"/>
    </source>
</evidence>
<protein>
    <recommendedName>
        <fullName evidence="11">G-protein coupled receptors family 1 profile domain-containing protein</fullName>
    </recommendedName>
</protein>
<keyword evidence="3 10" id="KW-1133">Transmembrane helix</keyword>
<dbReference type="GeneTree" id="ENSGT01040000240444"/>
<dbReference type="CDD" id="cd14982">
    <property type="entry name" value="7tmA_purinoceptor-like"/>
    <property type="match status" value="1"/>
</dbReference>
<dbReference type="SUPFAM" id="SSF81321">
    <property type="entry name" value="Family A G protein-coupled receptor-like"/>
    <property type="match status" value="1"/>
</dbReference>
<dbReference type="PROSITE" id="PS50262">
    <property type="entry name" value="G_PROTEIN_RECEP_F1_2"/>
    <property type="match status" value="1"/>
</dbReference>
<accession>A0A670I7Q8</accession>
<dbReference type="PANTHER" id="PTHR24232:SF112">
    <property type="entry name" value="LYSOPHOSPHATIDIC ACID RECEPTOR 6-LIKE"/>
    <property type="match status" value="1"/>
</dbReference>
<comment type="subcellular location">
    <subcellularLocation>
        <location evidence="1">Membrane</location>
        <topology evidence="1">Multi-pass membrane protein</topology>
    </subcellularLocation>
</comment>
<evidence type="ECO:0000256" key="3">
    <source>
        <dbReference type="ARBA" id="ARBA00022989"/>
    </source>
</evidence>
<feature type="transmembrane region" description="Helical" evidence="10">
    <location>
        <begin position="112"/>
        <end position="132"/>
    </location>
</feature>
<dbReference type="Pfam" id="PF00001">
    <property type="entry name" value="7tm_1"/>
    <property type="match status" value="1"/>
</dbReference>
<feature type="transmembrane region" description="Helical" evidence="10">
    <location>
        <begin position="232"/>
        <end position="255"/>
    </location>
</feature>
<evidence type="ECO:0000256" key="10">
    <source>
        <dbReference type="SAM" id="Phobius"/>
    </source>
</evidence>
<evidence type="ECO:0000256" key="6">
    <source>
        <dbReference type="ARBA" id="ARBA00023170"/>
    </source>
</evidence>
<feature type="transmembrane region" description="Helical" evidence="10">
    <location>
        <begin position="275"/>
        <end position="296"/>
    </location>
</feature>
<evidence type="ECO:0000256" key="5">
    <source>
        <dbReference type="ARBA" id="ARBA00023136"/>
    </source>
</evidence>
<evidence type="ECO:0000259" key="11">
    <source>
        <dbReference type="PROSITE" id="PS50262"/>
    </source>
</evidence>
<keyword evidence="6 9" id="KW-0675">Receptor</keyword>
<dbReference type="InterPro" id="IPR017452">
    <property type="entry name" value="GPCR_Rhodpsn_7TM"/>
</dbReference>